<dbReference type="PANTHER" id="PTHR20883">
    <property type="entry name" value="PHYTANOYL-COA DIOXYGENASE DOMAIN CONTAINING 1"/>
    <property type="match status" value="1"/>
</dbReference>
<dbReference type="Proteomes" id="UP000253782">
    <property type="component" value="Unassembled WGS sequence"/>
</dbReference>
<comment type="cofactor">
    <cofactor evidence="1">
        <name>Fe(2+)</name>
        <dbReference type="ChEBI" id="CHEBI:29033"/>
    </cofactor>
</comment>
<sequence>MFHWKGVGRMNTPEEEYLSAGQIALLPDQEAIRFYREHGWWVSPVCIESDLLDDACYGTERYYAGERDWPLMVNVGIGWTPAEQARIRTSDYLSLQMEEFRRLVQHPIVPAMAARLAGTSEIRLFHDQLLYKSPSDPASTTAIGWHTDKSYWRSCTSVNMLTAWVPLQDCTADMGPLAVFDGSHQWSHGDDLQNFGSRELGPIEERLRAAHGDAEPVVIELRRGQVSFHHCRTIHGSRPNVSSNVRIACAIHYQDADNRFNATRLPDGRTPTHINDMLCRRGADQWPDYADPDVCLRLWPPTAAVDAASSPVARANPSLPRAVNR</sequence>
<dbReference type="EMBL" id="QQAH01000017">
    <property type="protein sequence ID" value="RDD80425.1"/>
    <property type="molecule type" value="Genomic_DNA"/>
</dbReference>
<dbReference type="OrthoDB" id="9814777at2"/>
<name>A0A369UJY3_9GAMM</name>
<keyword evidence="2" id="KW-0223">Dioxygenase</keyword>
<evidence type="ECO:0000313" key="2">
    <source>
        <dbReference type="EMBL" id="RDD80425.1"/>
    </source>
</evidence>
<evidence type="ECO:0000256" key="1">
    <source>
        <dbReference type="ARBA" id="ARBA00001954"/>
    </source>
</evidence>
<dbReference type="SUPFAM" id="SSF51197">
    <property type="entry name" value="Clavaminate synthase-like"/>
    <property type="match status" value="1"/>
</dbReference>
<organism evidence="2 3">
    <name type="scientific">Dyella tabacisoli</name>
    <dbReference type="NCBI Taxonomy" id="2282381"/>
    <lineage>
        <taxon>Bacteria</taxon>
        <taxon>Pseudomonadati</taxon>
        <taxon>Pseudomonadota</taxon>
        <taxon>Gammaproteobacteria</taxon>
        <taxon>Lysobacterales</taxon>
        <taxon>Rhodanobacteraceae</taxon>
        <taxon>Dyella</taxon>
    </lineage>
</organism>
<comment type="caution">
    <text evidence="2">The sequence shown here is derived from an EMBL/GenBank/DDBJ whole genome shotgun (WGS) entry which is preliminary data.</text>
</comment>
<gene>
    <name evidence="2" type="ORF">DVJ77_17470</name>
</gene>
<dbReference type="PANTHER" id="PTHR20883:SF48">
    <property type="entry name" value="ECTOINE DIOXYGENASE"/>
    <property type="match status" value="1"/>
</dbReference>
<keyword evidence="2" id="KW-0560">Oxidoreductase</keyword>
<evidence type="ECO:0000313" key="3">
    <source>
        <dbReference type="Proteomes" id="UP000253782"/>
    </source>
</evidence>
<proteinExistence type="predicted"/>
<protein>
    <submittedName>
        <fullName evidence="2">Phytanoyl-CoA dioxygenase</fullName>
    </submittedName>
</protein>
<dbReference type="Pfam" id="PF05721">
    <property type="entry name" value="PhyH"/>
    <property type="match status" value="1"/>
</dbReference>
<dbReference type="GO" id="GO:0005506">
    <property type="term" value="F:iron ion binding"/>
    <property type="evidence" value="ECO:0007669"/>
    <property type="project" value="UniProtKB-ARBA"/>
</dbReference>
<keyword evidence="3" id="KW-1185">Reference proteome</keyword>
<dbReference type="Gene3D" id="2.60.120.620">
    <property type="entry name" value="q2cbj1_9rhob like domain"/>
    <property type="match status" value="1"/>
</dbReference>
<dbReference type="GO" id="GO:0016706">
    <property type="term" value="F:2-oxoglutarate-dependent dioxygenase activity"/>
    <property type="evidence" value="ECO:0007669"/>
    <property type="project" value="UniProtKB-ARBA"/>
</dbReference>
<dbReference type="InterPro" id="IPR008775">
    <property type="entry name" value="Phytyl_CoA_dOase-like"/>
</dbReference>
<accession>A0A369UJY3</accession>
<dbReference type="AlphaFoldDB" id="A0A369UJY3"/>
<reference evidence="2 3" key="1">
    <citation type="submission" date="2018-07" db="EMBL/GenBank/DDBJ databases">
        <title>Dyella tabacisoli L4-6T, whole genome shotgun sequence.</title>
        <authorList>
            <person name="Zhou X.-K."/>
            <person name="Li W.-J."/>
            <person name="Duan Y.-Q."/>
        </authorList>
    </citation>
    <scope>NUCLEOTIDE SEQUENCE [LARGE SCALE GENOMIC DNA]</scope>
    <source>
        <strain evidence="2 3">L4-6</strain>
    </source>
</reference>